<feature type="compositionally biased region" description="Low complexity" evidence="1">
    <location>
        <begin position="65"/>
        <end position="78"/>
    </location>
</feature>
<feature type="region of interest" description="Disordered" evidence="1">
    <location>
        <begin position="1086"/>
        <end position="1133"/>
    </location>
</feature>
<protein>
    <submittedName>
        <fullName evidence="2">Uncharacterized protein</fullName>
    </submittedName>
</protein>
<feature type="compositionally biased region" description="Polar residues" evidence="1">
    <location>
        <begin position="925"/>
        <end position="939"/>
    </location>
</feature>
<gene>
    <name evidence="2" type="ORF">CAUPRSCDRAFT_10476</name>
</gene>
<feature type="compositionally biased region" description="Low complexity" evidence="1">
    <location>
        <begin position="539"/>
        <end position="558"/>
    </location>
</feature>
<evidence type="ECO:0000256" key="1">
    <source>
        <dbReference type="SAM" id="MobiDB-lite"/>
    </source>
</evidence>
<dbReference type="AlphaFoldDB" id="A0A4P9WZV2"/>
<evidence type="ECO:0000313" key="2">
    <source>
        <dbReference type="EMBL" id="RKO97888.1"/>
    </source>
</evidence>
<feature type="compositionally biased region" description="Basic residues" evidence="1">
    <location>
        <begin position="34"/>
        <end position="44"/>
    </location>
</feature>
<feature type="compositionally biased region" description="Low complexity" evidence="1">
    <location>
        <begin position="157"/>
        <end position="168"/>
    </location>
</feature>
<feature type="region of interest" description="Disordered" evidence="1">
    <location>
        <begin position="293"/>
        <end position="318"/>
    </location>
</feature>
<dbReference type="EMBL" id="ML009148">
    <property type="protein sequence ID" value="RKO97888.1"/>
    <property type="molecule type" value="Genomic_DNA"/>
</dbReference>
<feature type="compositionally biased region" description="Polar residues" evidence="1">
    <location>
        <begin position="509"/>
        <end position="538"/>
    </location>
</feature>
<feature type="region of interest" description="Disordered" evidence="1">
    <location>
        <begin position="1024"/>
        <end position="1072"/>
    </location>
</feature>
<organism evidence="2 3">
    <name type="scientific">Caulochytrium protostelioides</name>
    <dbReference type="NCBI Taxonomy" id="1555241"/>
    <lineage>
        <taxon>Eukaryota</taxon>
        <taxon>Fungi</taxon>
        <taxon>Fungi incertae sedis</taxon>
        <taxon>Chytridiomycota</taxon>
        <taxon>Chytridiomycota incertae sedis</taxon>
        <taxon>Chytridiomycetes</taxon>
        <taxon>Caulochytriales</taxon>
        <taxon>Caulochytriaceae</taxon>
        <taxon>Caulochytrium</taxon>
    </lineage>
</organism>
<proteinExistence type="predicted"/>
<feature type="region of interest" description="Disordered" evidence="1">
    <location>
        <begin position="716"/>
        <end position="740"/>
    </location>
</feature>
<accession>A0A4P9WZV2</accession>
<name>A0A4P9WZV2_9FUNG</name>
<feature type="compositionally biased region" description="Basic and acidic residues" evidence="1">
    <location>
        <begin position="721"/>
        <end position="731"/>
    </location>
</feature>
<feature type="compositionally biased region" description="Low complexity" evidence="1">
    <location>
        <begin position="45"/>
        <end position="56"/>
    </location>
</feature>
<feature type="region of interest" description="Disordered" evidence="1">
    <location>
        <begin position="578"/>
        <end position="599"/>
    </location>
</feature>
<feature type="compositionally biased region" description="Polar residues" evidence="1">
    <location>
        <begin position="300"/>
        <end position="315"/>
    </location>
</feature>
<feature type="region of interest" description="Disordered" evidence="1">
    <location>
        <begin position="925"/>
        <end position="1006"/>
    </location>
</feature>
<feature type="compositionally biased region" description="Low complexity" evidence="1">
    <location>
        <begin position="86"/>
        <end position="105"/>
    </location>
</feature>
<feature type="compositionally biased region" description="Polar residues" evidence="1">
    <location>
        <begin position="129"/>
        <end position="152"/>
    </location>
</feature>
<sequence>MNTTTSAPAATEADGKQRPLTPSSVPTHPPFKPVVRRPLKRSYSRHSSSTSTSTLRAADQNNRQPTVTTSTSTPTPVSREIGVEDSTASPSSSSVRSASGSLRAATASSQRRLVACDGPRSDDVISIVGSKTPSAAGPMSTSSKSRSQTPVPNFTKAASLLSSGGSAAVRSGSTVPGNAKRPASSEPSHSPGRAKRILLDDAVGSPASVTSQASHWQEVVPRSSQAVDLITHDGPAPTDRGPALPSSVAASQKDPSTSTSSSVPCLVCGKNIADLSVLQQNMHVSHCLDQQAKGDDLSHSHGTAASDSTTTNPVQTGVRGPRPVLKAGHFFDSLENSASTLSNVDHDTRGTLPSRMPSQPDAHVWHEVAIARETDHHNIYNQRTGLWDPSTPTPVTSISGFMSAESVTSSQASVVSVTPGSGPSSVLAVIDACPFCHRAWSMTSSTGSARSSARSSSAAAFPLRRRIAHVRACTRDTKVPPATVVQTLRTLRSDPASYASLMTAAAKPRQTTLPLSGEGSVSASQNFSQSQRESPIQTQSANQAAASRGGSRRAGATESMSGLSALAAMSNSFASIASSARGAKPRTASRPPRRSQDVINKEIMGQGEDDEEALTLALAISASLETASSTDIAAISRSRGIAADSAAVAAREKTRERRGRQLKGAPSSVPLQFLSVDEARAVVEEKAMYLMYGPAAAPSRTTPGCKTMRRVDLTVPCSSSGEHDGHDDQNKRQSTNNRHVDEGLDHATIRHLNEALREAATTSSTSLDAMSSLVSTSSSSSSDQHATPHPLWTMAAINLPDIEYWTALLDPAKASYLGFGTGLQCAEHQVLVQAHRRLARDLRRAMARFAAQVSCASMSAAHQPTTSATPGPAPPSHDPICHEAHPAGSPPRIRGERHLLDGMRSACESMASLQTAVGHASLPISTAPSILPSDNSSDTSSRDEIKSEHKLSHSSRSDDAPLSIGLNDDQPDRDCMRSDLDEEKDGTAAGMATPVDSATETTSGMSGAVRLPVLDVDDVDEILHGSPAADEGGAHGRQSMNLSGSPSDGVIPDPITVSLGLSPAPSPGQLTEITGDQEHHMITSLAPSAPHGATQGTQSSERRPHRAHQIDTSRFTAGGKPTSAQSRGFAGLDSILPFSRRKDFPQWTVHDGRRECLTSARSRGR</sequence>
<feature type="compositionally biased region" description="Polar residues" evidence="1">
    <location>
        <begin position="996"/>
        <end position="1005"/>
    </location>
</feature>
<feature type="region of interest" description="Disordered" evidence="1">
    <location>
        <begin position="508"/>
        <end position="558"/>
    </location>
</feature>
<feature type="region of interest" description="Disordered" evidence="1">
    <location>
        <begin position="1"/>
        <end position="193"/>
    </location>
</feature>
<feature type="region of interest" description="Disordered" evidence="1">
    <location>
        <begin position="860"/>
        <end position="895"/>
    </location>
</feature>
<evidence type="ECO:0000313" key="3">
    <source>
        <dbReference type="Proteomes" id="UP000268535"/>
    </source>
</evidence>
<reference evidence="3" key="1">
    <citation type="journal article" date="2018" name="Nat. Microbiol.">
        <title>Leveraging single-cell genomics to expand the fungal tree of life.</title>
        <authorList>
            <person name="Ahrendt S.R."/>
            <person name="Quandt C.A."/>
            <person name="Ciobanu D."/>
            <person name="Clum A."/>
            <person name="Salamov A."/>
            <person name="Andreopoulos B."/>
            <person name="Cheng J.F."/>
            <person name="Woyke T."/>
            <person name="Pelin A."/>
            <person name="Henrissat B."/>
            <person name="Reynolds N.K."/>
            <person name="Benny G.L."/>
            <person name="Smith M.E."/>
            <person name="James T.Y."/>
            <person name="Grigoriev I.V."/>
        </authorList>
    </citation>
    <scope>NUCLEOTIDE SEQUENCE [LARGE SCALE GENOMIC DNA]</scope>
    <source>
        <strain evidence="3">ATCC 52028</strain>
    </source>
</reference>
<feature type="compositionally biased region" description="Basic and acidic residues" evidence="1">
    <location>
        <begin position="970"/>
        <end position="979"/>
    </location>
</feature>
<feature type="region of interest" description="Disordered" evidence="1">
    <location>
        <begin position="229"/>
        <end position="262"/>
    </location>
</feature>
<feature type="compositionally biased region" description="Basic and acidic residues" evidence="1">
    <location>
        <begin position="940"/>
        <end position="959"/>
    </location>
</feature>
<dbReference type="Proteomes" id="UP000268535">
    <property type="component" value="Unassembled WGS sequence"/>
</dbReference>